<evidence type="ECO:0000313" key="5">
    <source>
        <dbReference type="EMBL" id="KAH8020072.1"/>
    </source>
</evidence>
<dbReference type="InterPro" id="IPR036390">
    <property type="entry name" value="WH_DNA-bd_sf"/>
</dbReference>
<dbReference type="InterPro" id="IPR014939">
    <property type="entry name" value="CDT1_Gemini-bd-like"/>
</dbReference>
<feature type="region of interest" description="Disordered" evidence="3">
    <location>
        <begin position="100"/>
        <end position="135"/>
    </location>
</feature>
<name>A0A9J6DDC0_RHIMP</name>
<reference evidence="5" key="1">
    <citation type="journal article" date="2020" name="Cell">
        <title>Large-Scale Comparative Analyses of Tick Genomes Elucidate Their Genetic Diversity and Vector Capacities.</title>
        <authorList>
            <consortium name="Tick Genome and Microbiome Consortium (TIGMIC)"/>
            <person name="Jia N."/>
            <person name="Wang J."/>
            <person name="Shi W."/>
            <person name="Du L."/>
            <person name="Sun Y."/>
            <person name="Zhan W."/>
            <person name="Jiang J.F."/>
            <person name="Wang Q."/>
            <person name="Zhang B."/>
            <person name="Ji P."/>
            <person name="Bell-Sakyi L."/>
            <person name="Cui X.M."/>
            <person name="Yuan T.T."/>
            <person name="Jiang B.G."/>
            <person name="Yang W.F."/>
            <person name="Lam T.T."/>
            <person name="Chang Q.C."/>
            <person name="Ding S.J."/>
            <person name="Wang X.J."/>
            <person name="Zhu J.G."/>
            <person name="Ruan X.D."/>
            <person name="Zhao L."/>
            <person name="Wei J.T."/>
            <person name="Ye R.Z."/>
            <person name="Que T.C."/>
            <person name="Du C.H."/>
            <person name="Zhou Y.H."/>
            <person name="Cheng J.X."/>
            <person name="Dai P.F."/>
            <person name="Guo W.B."/>
            <person name="Han X.H."/>
            <person name="Huang E.J."/>
            <person name="Li L.F."/>
            <person name="Wei W."/>
            <person name="Gao Y.C."/>
            <person name="Liu J.Z."/>
            <person name="Shao H.Z."/>
            <person name="Wang X."/>
            <person name="Wang C.C."/>
            <person name="Yang T.C."/>
            <person name="Huo Q.B."/>
            <person name="Li W."/>
            <person name="Chen H.Y."/>
            <person name="Chen S.E."/>
            <person name="Zhou L.G."/>
            <person name="Ni X.B."/>
            <person name="Tian J.H."/>
            <person name="Sheng Y."/>
            <person name="Liu T."/>
            <person name="Pan Y.S."/>
            <person name="Xia L.Y."/>
            <person name="Li J."/>
            <person name="Zhao F."/>
            <person name="Cao W.C."/>
        </authorList>
    </citation>
    <scope>NUCLEOTIDE SEQUENCE</scope>
    <source>
        <strain evidence="5">Rmic-2018</strain>
    </source>
</reference>
<dbReference type="Pfam" id="PF08839">
    <property type="entry name" value="CDT1"/>
    <property type="match status" value="1"/>
</dbReference>
<dbReference type="InterPro" id="IPR045173">
    <property type="entry name" value="Cdt1"/>
</dbReference>
<dbReference type="GO" id="GO:0000278">
    <property type="term" value="P:mitotic cell cycle"/>
    <property type="evidence" value="ECO:0007669"/>
    <property type="project" value="TreeGrafter"/>
</dbReference>
<dbReference type="GO" id="GO:0070182">
    <property type="term" value="F:DNA polymerase binding"/>
    <property type="evidence" value="ECO:0007669"/>
    <property type="project" value="TreeGrafter"/>
</dbReference>
<dbReference type="SUPFAM" id="SSF46785">
    <property type="entry name" value="Winged helix' DNA-binding domain"/>
    <property type="match status" value="1"/>
</dbReference>
<evidence type="ECO:0000313" key="6">
    <source>
        <dbReference type="Proteomes" id="UP000821866"/>
    </source>
</evidence>
<dbReference type="AlphaFoldDB" id="A0A9J6DDC0"/>
<dbReference type="Pfam" id="PF16679">
    <property type="entry name" value="CDT1_C"/>
    <property type="match status" value="1"/>
</dbReference>
<dbReference type="SMART" id="SM01075">
    <property type="entry name" value="CDT1"/>
    <property type="match status" value="1"/>
</dbReference>
<evidence type="ECO:0000259" key="4">
    <source>
        <dbReference type="SMART" id="SM01075"/>
    </source>
</evidence>
<dbReference type="FunFam" id="1.10.10.1420:FF:000005">
    <property type="entry name" value="DNA replication factor Cdt1, putative"/>
    <property type="match status" value="1"/>
</dbReference>
<proteinExistence type="inferred from homology"/>
<dbReference type="EMBL" id="JABSTU010000010">
    <property type="protein sequence ID" value="KAH8020072.1"/>
    <property type="molecule type" value="Genomic_DNA"/>
</dbReference>
<protein>
    <recommendedName>
        <fullName evidence="4">CDT1 Geminin-binding domain-containing protein</fullName>
    </recommendedName>
</protein>
<keyword evidence="2" id="KW-0131">Cell cycle</keyword>
<dbReference type="Proteomes" id="UP000821866">
    <property type="component" value="Chromosome 8"/>
</dbReference>
<accession>A0A9J6DDC0</accession>
<dbReference type="GO" id="GO:0003677">
    <property type="term" value="F:DNA binding"/>
    <property type="evidence" value="ECO:0007669"/>
    <property type="project" value="InterPro"/>
</dbReference>
<sequence>MSLMKQTALTRYYSAKKQGPALKNKRTTFGGSIDTLRTPKTVPHELIAANSEPYASLPHKRRRIEAAEKTPVSSKQGDCLPLRRPPTSVRKRLLLHEDVDGADITKTGPTLPSSQLEETEKKPGTPLKPAPDKSESLKSAVMKKLMASGKLLELQDRLKAIDSAQTALNKVQAAKKTQDEAGKSPAYERFHHLTEPQPGLILPYSYKELFEIFRCCDTIVSMLFNRKEVCTFDKLKRSVEEMSKKSFSKDKLGQITTIFPDAYILSQEKLQQRGLADSGYHLVVTPRLPPESSKMLTATQLLHRRKQFHSLLLSSVKKHHEKFLQSLDPPVSIAAGALTRWHPKFPLDSVPMVCPAPLPESPLKKSFTSAQDVLDKVKGRLGERIEKALLSLNADQQATITAPPSQSNSKAGTCLKGISEDLLARIRERESFKLVKEMTLRPEDEKERAELAKLPEFIRITRSLFLAEQKAAIPKDDLVQKIKESFSSIQEVAEVESLIVLASKVLPDWFKVLTIRRGTYVKIVKETDINGLVTRVTNKLQQ</sequence>
<dbReference type="InterPro" id="IPR038090">
    <property type="entry name" value="Cdt1_C_WH_dom_sf"/>
</dbReference>
<dbReference type="PANTHER" id="PTHR28637">
    <property type="entry name" value="DNA REPLICATION FACTOR CDT1"/>
    <property type="match status" value="1"/>
</dbReference>
<gene>
    <name evidence="5" type="ORF">HPB51_024154</name>
</gene>
<dbReference type="Gene3D" id="1.10.10.1420">
    <property type="entry name" value="DNA replication factor Cdt1, C-terminal WH domain"/>
    <property type="match status" value="1"/>
</dbReference>
<dbReference type="GO" id="GO:0071163">
    <property type="term" value="P:DNA replication preinitiation complex assembly"/>
    <property type="evidence" value="ECO:0007669"/>
    <property type="project" value="InterPro"/>
</dbReference>
<keyword evidence="6" id="KW-1185">Reference proteome</keyword>
<feature type="region of interest" description="Disordered" evidence="3">
    <location>
        <begin position="66"/>
        <end position="85"/>
    </location>
</feature>
<dbReference type="PANTHER" id="PTHR28637:SF1">
    <property type="entry name" value="DNA REPLICATION FACTOR CDT1"/>
    <property type="match status" value="1"/>
</dbReference>
<organism evidence="5 6">
    <name type="scientific">Rhipicephalus microplus</name>
    <name type="common">Cattle tick</name>
    <name type="synonym">Boophilus microplus</name>
    <dbReference type="NCBI Taxonomy" id="6941"/>
    <lineage>
        <taxon>Eukaryota</taxon>
        <taxon>Metazoa</taxon>
        <taxon>Ecdysozoa</taxon>
        <taxon>Arthropoda</taxon>
        <taxon>Chelicerata</taxon>
        <taxon>Arachnida</taxon>
        <taxon>Acari</taxon>
        <taxon>Parasitiformes</taxon>
        <taxon>Ixodida</taxon>
        <taxon>Ixodoidea</taxon>
        <taxon>Ixodidae</taxon>
        <taxon>Rhipicephalinae</taxon>
        <taxon>Rhipicephalus</taxon>
        <taxon>Boophilus</taxon>
    </lineage>
</organism>
<dbReference type="OrthoDB" id="341730at2759"/>
<dbReference type="GO" id="GO:0030174">
    <property type="term" value="P:regulation of DNA-templated DNA replication initiation"/>
    <property type="evidence" value="ECO:0007669"/>
    <property type="project" value="InterPro"/>
</dbReference>
<feature type="domain" description="CDT1 Geminin-binding" evidence="4">
    <location>
        <begin position="202"/>
        <end position="360"/>
    </location>
</feature>
<dbReference type="InterPro" id="IPR032054">
    <property type="entry name" value="Cdt1_C"/>
</dbReference>
<reference evidence="5" key="2">
    <citation type="submission" date="2021-09" db="EMBL/GenBank/DDBJ databases">
        <authorList>
            <person name="Jia N."/>
            <person name="Wang J."/>
            <person name="Shi W."/>
            <person name="Du L."/>
            <person name="Sun Y."/>
            <person name="Zhan W."/>
            <person name="Jiang J."/>
            <person name="Wang Q."/>
            <person name="Zhang B."/>
            <person name="Ji P."/>
            <person name="Sakyi L.B."/>
            <person name="Cui X."/>
            <person name="Yuan T."/>
            <person name="Jiang B."/>
            <person name="Yang W."/>
            <person name="Lam T.T.-Y."/>
            <person name="Chang Q."/>
            <person name="Ding S."/>
            <person name="Wang X."/>
            <person name="Zhu J."/>
            <person name="Ruan X."/>
            <person name="Zhao L."/>
            <person name="Wei J."/>
            <person name="Que T."/>
            <person name="Du C."/>
            <person name="Cheng J."/>
            <person name="Dai P."/>
            <person name="Han X."/>
            <person name="Huang E."/>
            <person name="Gao Y."/>
            <person name="Liu J."/>
            <person name="Shao H."/>
            <person name="Ye R."/>
            <person name="Li L."/>
            <person name="Wei W."/>
            <person name="Wang X."/>
            <person name="Wang C."/>
            <person name="Huo Q."/>
            <person name="Li W."/>
            <person name="Guo W."/>
            <person name="Chen H."/>
            <person name="Chen S."/>
            <person name="Zhou L."/>
            <person name="Zhou L."/>
            <person name="Ni X."/>
            <person name="Tian J."/>
            <person name="Zhou Y."/>
            <person name="Sheng Y."/>
            <person name="Liu T."/>
            <person name="Pan Y."/>
            <person name="Xia L."/>
            <person name="Li J."/>
            <person name="Zhao F."/>
            <person name="Cao W."/>
        </authorList>
    </citation>
    <scope>NUCLEOTIDE SEQUENCE</scope>
    <source>
        <strain evidence="5">Rmic-2018</strain>
        <tissue evidence="5">Larvae</tissue>
    </source>
</reference>
<comment type="caution">
    <text evidence="5">The sequence shown here is derived from an EMBL/GenBank/DDBJ whole genome shotgun (WGS) entry which is preliminary data.</text>
</comment>
<dbReference type="OMA" id="TLPYSYK"/>
<evidence type="ECO:0000256" key="2">
    <source>
        <dbReference type="ARBA" id="ARBA00023306"/>
    </source>
</evidence>
<dbReference type="CDD" id="cd08674">
    <property type="entry name" value="Cdt1_m"/>
    <property type="match status" value="1"/>
</dbReference>
<dbReference type="GO" id="GO:0005634">
    <property type="term" value="C:nucleus"/>
    <property type="evidence" value="ECO:0007669"/>
    <property type="project" value="TreeGrafter"/>
</dbReference>
<comment type="similarity">
    <text evidence="1">Belongs to the Cdt1 family.</text>
</comment>
<dbReference type="GO" id="GO:0000076">
    <property type="term" value="P:DNA replication checkpoint signaling"/>
    <property type="evidence" value="ECO:0007669"/>
    <property type="project" value="TreeGrafter"/>
</dbReference>
<feature type="compositionally biased region" description="Polar residues" evidence="3">
    <location>
        <begin position="107"/>
        <end position="116"/>
    </location>
</feature>
<dbReference type="VEuPathDB" id="VectorBase:LOC119177051"/>
<evidence type="ECO:0000256" key="1">
    <source>
        <dbReference type="ARBA" id="ARBA00008356"/>
    </source>
</evidence>
<evidence type="ECO:0000256" key="3">
    <source>
        <dbReference type="SAM" id="MobiDB-lite"/>
    </source>
</evidence>
<dbReference type="CDD" id="cd08767">
    <property type="entry name" value="Cdt1_c"/>
    <property type="match status" value="1"/>
</dbReference>